<dbReference type="AlphaFoldDB" id="M1A816"/>
<reference evidence="3" key="1">
    <citation type="journal article" date="2011" name="Nature">
        <title>Genome sequence and analysis of the tuber crop potato.</title>
        <authorList>
            <consortium name="The Potato Genome Sequencing Consortium"/>
        </authorList>
    </citation>
    <scope>NUCLEOTIDE SEQUENCE [LARGE SCALE GENOMIC DNA]</scope>
    <source>
        <strain evidence="3">cv. DM1-3 516 R44</strain>
    </source>
</reference>
<sequence>MKIEEERKVDHLIDINERIDEMFEDLDNSSIKSCTIFKVNVWQRESNPDAYTPKMVSIGPYHKKNTQLGPMKKYKLLYLRRFLQRNKRLDVKSYISELEKVKEKVLKCYEDLEKFGNDGHEFCEMLLFDGCFVVEFIRECYGIYPKGEDKIININHVYILRDLMLLENQLPFFVVNKLHDMTKQDNELPLAILVNKVFTFFVNRPNMDLESPEKIECNAENIKHLLHLVHIVSCHGNPMKKLNNSIKCQRVMPNATELSEAGVSFAKVKNVTSLLNIKFENGLMTIPCFLVVDGTETVLRNLIAYEQQSSDVDPRYFSDYATFMNHLIDSDKDVNLLFQKGIIENWIGEDKEVATLFNKIGKGITTYSSFYYKEEITKAIEHCEKPWNRMKANLMHNYFSSPWVGASTVAAIILLILTTIQTILTLTDAYMPMLISIGPYHKRTHELSSMEKYKLLYLQQFLERKEGFDVESCISALEKKKDETLKCYDDNFDDDIVGKFSKLLLLDGCFVVKFMREYYATEEKEEEEDNDNIINLEWMKKQVCRDMVLLENQLPFFVLTMLHDMTKHHKEVSFLFMVRKTLLDTFPKAKFIPPPEIHNFNTEQFNHLVHVVHMFSRPSDHDHMKAKQNTNSTTPKECCKIRFCDNVLQLTKSKETPKVLGLWDCYHIPSVTELYDAGVRFIRIGYVQEKKEDKTTLFDIKFEKGLMKIPCFVIEDTMETFMRCEVSSQGENHP</sequence>
<dbReference type="eggNOG" id="ENOG502RY48">
    <property type="taxonomic scope" value="Eukaryota"/>
</dbReference>
<dbReference type="FunCoup" id="M1A816">
    <property type="interactions" value="160"/>
</dbReference>
<dbReference type="STRING" id="4113.M1A816"/>
<name>M1A816_SOLTU</name>
<keyword evidence="1" id="KW-0812">Transmembrane</keyword>
<feature type="transmembrane region" description="Helical" evidence="1">
    <location>
        <begin position="403"/>
        <end position="426"/>
    </location>
</feature>
<keyword evidence="1" id="KW-0472">Membrane</keyword>
<reference evidence="2" key="2">
    <citation type="submission" date="2015-06" db="UniProtKB">
        <authorList>
            <consortium name="EnsemblPlants"/>
        </authorList>
    </citation>
    <scope>IDENTIFICATION</scope>
    <source>
        <strain evidence="2">DM1-3 516 R44</strain>
    </source>
</reference>
<keyword evidence="3" id="KW-1185">Reference proteome</keyword>
<dbReference type="OMA" id="RSAWTIA"/>
<evidence type="ECO:0000256" key="1">
    <source>
        <dbReference type="SAM" id="Phobius"/>
    </source>
</evidence>
<dbReference type="EnsemblPlants" id="PGSC0003DMT400016692">
    <property type="protein sequence ID" value="PGSC0003DMT400016692"/>
    <property type="gene ID" value="PGSC0003DMG400006526"/>
</dbReference>
<dbReference type="PaxDb" id="4113-PGSC0003DMT400016692"/>
<dbReference type="Proteomes" id="UP000011115">
    <property type="component" value="Unassembled WGS sequence"/>
</dbReference>
<evidence type="ECO:0000313" key="3">
    <source>
        <dbReference type="Proteomes" id="UP000011115"/>
    </source>
</evidence>
<dbReference type="HOGENOM" id="CLU_377858_0_0_1"/>
<dbReference type="InParanoid" id="M1A816"/>
<dbReference type="Pfam" id="PF03140">
    <property type="entry name" value="DUF247"/>
    <property type="match status" value="2"/>
</dbReference>
<protein>
    <submittedName>
        <fullName evidence="2">Uncharacterized protein</fullName>
    </submittedName>
</protein>
<dbReference type="PANTHER" id="PTHR31170">
    <property type="entry name" value="BNAC04G53230D PROTEIN"/>
    <property type="match status" value="1"/>
</dbReference>
<proteinExistence type="predicted"/>
<organism evidence="2 3">
    <name type="scientific">Solanum tuberosum</name>
    <name type="common">Potato</name>
    <dbReference type="NCBI Taxonomy" id="4113"/>
    <lineage>
        <taxon>Eukaryota</taxon>
        <taxon>Viridiplantae</taxon>
        <taxon>Streptophyta</taxon>
        <taxon>Embryophyta</taxon>
        <taxon>Tracheophyta</taxon>
        <taxon>Spermatophyta</taxon>
        <taxon>Magnoliopsida</taxon>
        <taxon>eudicotyledons</taxon>
        <taxon>Gunneridae</taxon>
        <taxon>Pentapetalae</taxon>
        <taxon>asterids</taxon>
        <taxon>lamiids</taxon>
        <taxon>Solanales</taxon>
        <taxon>Solanaceae</taxon>
        <taxon>Solanoideae</taxon>
        <taxon>Solaneae</taxon>
        <taxon>Solanum</taxon>
    </lineage>
</organism>
<accession>M1A816</accession>
<evidence type="ECO:0000313" key="2">
    <source>
        <dbReference type="EnsemblPlants" id="PGSC0003DMT400016692"/>
    </source>
</evidence>
<keyword evidence="1" id="KW-1133">Transmembrane helix</keyword>
<dbReference type="PANTHER" id="PTHR31170:SF25">
    <property type="entry name" value="BNAA09G04570D PROTEIN"/>
    <property type="match status" value="1"/>
</dbReference>
<dbReference type="Gramene" id="PGSC0003DMT400016692">
    <property type="protein sequence ID" value="PGSC0003DMT400016692"/>
    <property type="gene ID" value="PGSC0003DMG400006526"/>
</dbReference>
<dbReference type="InterPro" id="IPR004158">
    <property type="entry name" value="DUF247_pln"/>
</dbReference>